<name>A0AA39N4M3_ARMTA</name>
<gene>
    <name evidence="2" type="ORF">EV420DRAFT_1643594</name>
</gene>
<reference evidence="2" key="1">
    <citation type="submission" date="2023-06" db="EMBL/GenBank/DDBJ databases">
        <authorList>
            <consortium name="Lawrence Berkeley National Laboratory"/>
            <person name="Ahrendt S."/>
            <person name="Sahu N."/>
            <person name="Indic B."/>
            <person name="Wong-Bajracharya J."/>
            <person name="Merenyi Z."/>
            <person name="Ke H.-M."/>
            <person name="Monk M."/>
            <person name="Kocsube S."/>
            <person name="Drula E."/>
            <person name="Lipzen A."/>
            <person name="Balint B."/>
            <person name="Henrissat B."/>
            <person name="Andreopoulos B."/>
            <person name="Martin F.M."/>
            <person name="Harder C.B."/>
            <person name="Rigling D."/>
            <person name="Ford K.L."/>
            <person name="Foster G.D."/>
            <person name="Pangilinan J."/>
            <person name="Papanicolaou A."/>
            <person name="Barry K."/>
            <person name="LaButti K."/>
            <person name="Viragh M."/>
            <person name="Koriabine M."/>
            <person name="Yan M."/>
            <person name="Riley R."/>
            <person name="Champramary S."/>
            <person name="Plett K.L."/>
            <person name="Tsai I.J."/>
            <person name="Slot J."/>
            <person name="Sipos G."/>
            <person name="Plett J."/>
            <person name="Nagy L.G."/>
            <person name="Grigoriev I.V."/>
        </authorList>
    </citation>
    <scope>NUCLEOTIDE SEQUENCE</scope>
    <source>
        <strain evidence="2">CCBAS 213</strain>
    </source>
</reference>
<dbReference type="Proteomes" id="UP001175211">
    <property type="component" value="Unassembled WGS sequence"/>
</dbReference>
<comment type="caution">
    <text evidence="2">The sequence shown here is derived from an EMBL/GenBank/DDBJ whole genome shotgun (WGS) entry which is preliminary data.</text>
</comment>
<protein>
    <submittedName>
        <fullName evidence="2">Uncharacterized protein</fullName>
    </submittedName>
</protein>
<feature type="region of interest" description="Disordered" evidence="1">
    <location>
        <begin position="8"/>
        <end position="28"/>
    </location>
</feature>
<evidence type="ECO:0000313" key="2">
    <source>
        <dbReference type="EMBL" id="KAK0457742.1"/>
    </source>
</evidence>
<proteinExistence type="predicted"/>
<dbReference type="RefSeq" id="XP_060330041.1">
    <property type="nucleotide sequence ID" value="XM_060477535.1"/>
</dbReference>
<dbReference type="AlphaFoldDB" id="A0AA39N4M3"/>
<sequence>MLGPISTIHLPASQSSPPTQHFPGDSLGFPDPPAPLVFPVDPADISNSDIQKVTRLWPSCVPLFTIMGNLHLQEHRDRIIQVLKLGRNRKLGNGLQTASARVLNHHQYTNTFSEETRMLDRLLMSVFACTTFTKDVVYKMDENLYQELCTKLTTRRAIASSSLNTFSYSDLWPPAWAINTAKCLTANDFEIHALWYHICVEHFLHMLDGIHDWDKCRTREMLQEEFMAALHQAYIRKEEKESPTVPLAPGQCKPHQSKTPCQSFTSDWSLGGVHGSITRKEEQCSRKKRVPNLEALDYNTSVSIDQNLTGHGIRTFRIASNTWCAPLSEKNRNSLLPPTVRCHIDELQKDISLLSDPCRVALTHPQLMTDSDATSHDMSTCVMAPTKSLTSELPYSSGRSNICRSPSNISEAISNETSLDSQNGEDRLKATGRRWLTTLSSIVNVITGDESAQGNHQGLHSQAEEEKTLSRKTRRALERERTICHQQELMSGDIMMVEYSRPQSEFQHKEPLLSSKYNFVSSKLTFQEMDAADQVNKGLWLNARSNHKPFSWIIIPMTVPTAFSSSHTQNSLLMHSDQAPLPESRSSVSIFKKCDFIVSVSHVLNNEVTDRRITPMRRLDDQIWDPGTNMRGTVETGITLEIKAENSPGSLMLRFIHFSSFYSA</sequence>
<feature type="region of interest" description="Disordered" evidence="1">
    <location>
        <begin position="451"/>
        <end position="475"/>
    </location>
</feature>
<evidence type="ECO:0000256" key="1">
    <source>
        <dbReference type="SAM" id="MobiDB-lite"/>
    </source>
</evidence>
<keyword evidence="3" id="KW-1185">Reference proteome</keyword>
<accession>A0AA39N4M3</accession>
<evidence type="ECO:0000313" key="3">
    <source>
        <dbReference type="Proteomes" id="UP001175211"/>
    </source>
</evidence>
<dbReference type="EMBL" id="JAUEPS010000020">
    <property type="protein sequence ID" value="KAK0457742.1"/>
    <property type="molecule type" value="Genomic_DNA"/>
</dbReference>
<feature type="compositionally biased region" description="Polar residues" evidence="1">
    <location>
        <begin position="451"/>
        <end position="460"/>
    </location>
</feature>
<organism evidence="2 3">
    <name type="scientific">Armillaria tabescens</name>
    <name type="common">Ringless honey mushroom</name>
    <name type="synonym">Agaricus tabescens</name>
    <dbReference type="NCBI Taxonomy" id="1929756"/>
    <lineage>
        <taxon>Eukaryota</taxon>
        <taxon>Fungi</taxon>
        <taxon>Dikarya</taxon>
        <taxon>Basidiomycota</taxon>
        <taxon>Agaricomycotina</taxon>
        <taxon>Agaricomycetes</taxon>
        <taxon>Agaricomycetidae</taxon>
        <taxon>Agaricales</taxon>
        <taxon>Marasmiineae</taxon>
        <taxon>Physalacriaceae</taxon>
        <taxon>Desarmillaria</taxon>
    </lineage>
</organism>
<feature type="compositionally biased region" description="Basic and acidic residues" evidence="1">
    <location>
        <begin position="462"/>
        <end position="475"/>
    </location>
</feature>
<dbReference type="GeneID" id="85361083"/>